<feature type="compositionally biased region" description="Polar residues" evidence="2">
    <location>
        <begin position="1016"/>
        <end position="1026"/>
    </location>
</feature>
<dbReference type="Ensembl" id="ENSCSET00000014897.1">
    <property type="protein sequence ID" value="ENSCSEP00000014719.1"/>
    <property type="gene ID" value="ENSCSEG00000009473.1"/>
</dbReference>
<accession>A0A3P8VKC8</accession>
<feature type="region of interest" description="Disordered" evidence="2">
    <location>
        <begin position="745"/>
        <end position="766"/>
    </location>
</feature>
<feature type="region of interest" description="Disordered" evidence="2">
    <location>
        <begin position="263"/>
        <end position="282"/>
    </location>
</feature>
<evidence type="ECO:0000313" key="3">
    <source>
        <dbReference type="Ensembl" id="ENSCSEP00000014719.1"/>
    </source>
</evidence>
<feature type="region of interest" description="Disordered" evidence="2">
    <location>
        <begin position="1"/>
        <end position="87"/>
    </location>
</feature>
<feature type="compositionally biased region" description="Basic and acidic residues" evidence="2">
    <location>
        <begin position="47"/>
        <end position="74"/>
    </location>
</feature>
<dbReference type="Proteomes" id="UP000265120">
    <property type="component" value="Chromosome 8"/>
</dbReference>
<reference evidence="3" key="3">
    <citation type="submission" date="2025-09" db="UniProtKB">
        <authorList>
            <consortium name="Ensembl"/>
        </authorList>
    </citation>
    <scope>IDENTIFICATION</scope>
</reference>
<protein>
    <submittedName>
        <fullName evidence="3">Round spermatid basic protein 1 like</fullName>
    </submittedName>
</protein>
<organism evidence="3 4">
    <name type="scientific">Cynoglossus semilaevis</name>
    <name type="common">Tongue sole</name>
    <dbReference type="NCBI Taxonomy" id="244447"/>
    <lineage>
        <taxon>Eukaryota</taxon>
        <taxon>Metazoa</taxon>
        <taxon>Chordata</taxon>
        <taxon>Craniata</taxon>
        <taxon>Vertebrata</taxon>
        <taxon>Euteleostomi</taxon>
        <taxon>Actinopterygii</taxon>
        <taxon>Neopterygii</taxon>
        <taxon>Teleostei</taxon>
        <taxon>Neoteleostei</taxon>
        <taxon>Acanthomorphata</taxon>
        <taxon>Carangaria</taxon>
        <taxon>Pleuronectiformes</taxon>
        <taxon>Pleuronectoidei</taxon>
        <taxon>Cynoglossidae</taxon>
        <taxon>Cynoglossinae</taxon>
        <taxon>Cynoglossus</taxon>
    </lineage>
</organism>
<feature type="compositionally biased region" description="Basic and acidic residues" evidence="2">
    <location>
        <begin position="171"/>
        <end position="223"/>
    </location>
</feature>
<dbReference type="STRING" id="244447.ENSCSEP00000014719"/>
<feature type="region of interest" description="Disordered" evidence="2">
    <location>
        <begin position="120"/>
        <end position="247"/>
    </location>
</feature>
<feature type="compositionally biased region" description="Basic residues" evidence="2">
    <location>
        <begin position="919"/>
        <end position="931"/>
    </location>
</feature>
<feature type="compositionally biased region" description="Acidic residues" evidence="2">
    <location>
        <begin position="752"/>
        <end position="761"/>
    </location>
</feature>
<dbReference type="RefSeq" id="XP_008313965.1">
    <property type="nucleotide sequence ID" value="XM_008315743.2"/>
</dbReference>
<reference evidence="3 4" key="1">
    <citation type="journal article" date="2014" name="Nat. Genet.">
        <title>Whole-genome sequence of a flatfish provides insights into ZW sex chromosome evolution and adaptation to a benthic lifestyle.</title>
        <authorList>
            <person name="Chen S."/>
            <person name="Zhang G."/>
            <person name="Shao C."/>
            <person name="Huang Q."/>
            <person name="Liu G."/>
            <person name="Zhang P."/>
            <person name="Song W."/>
            <person name="An N."/>
            <person name="Chalopin D."/>
            <person name="Volff J.N."/>
            <person name="Hong Y."/>
            <person name="Li Q."/>
            <person name="Sha Z."/>
            <person name="Zhou H."/>
            <person name="Xie M."/>
            <person name="Yu Q."/>
            <person name="Liu Y."/>
            <person name="Xiang H."/>
            <person name="Wang N."/>
            <person name="Wu K."/>
            <person name="Yang C."/>
            <person name="Zhou Q."/>
            <person name="Liao X."/>
            <person name="Yang L."/>
            <person name="Hu Q."/>
            <person name="Zhang J."/>
            <person name="Meng L."/>
            <person name="Jin L."/>
            <person name="Tian Y."/>
            <person name="Lian J."/>
            <person name="Yang J."/>
            <person name="Miao G."/>
            <person name="Liu S."/>
            <person name="Liang Z."/>
            <person name="Yan F."/>
            <person name="Li Y."/>
            <person name="Sun B."/>
            <person name="Zhang H."/>
            <person name="Zhang J."/>
            <person name="Zhu Y."/>
            <person name="Du M."/>
            <person name="Zhao Y."/>
            <person name="Schartl M."/>
            <person name="Tang Q."/>
            <person name="Wang J."/>
        </authorList>
    </citation>
    <scope>NUCLEOTIDE SEQUENCE</scope>
</reference>
<proteinExistence type="inferred from homology"/>
<feature type="compositionally biased region" description="Basic and acidic residues" evidence="2">
    <location>
        <begin position="230"/>
        <end position="247"/>
    </location>
</feature>
<dbReference type="KEGG" id="csem:103382815"/>
<reference evidence="3" key="2">
    <citation type="submission" date="2025-08" db="UniProtKB">
        <authorList>
            <consortium name="Ensembl"/>
        </authorList>
    </citation>
    <scope>IDENTIFICATION</scope>
</reference>
<feature type="compositionally biased region" description="Low complexity" evidence="2">
    <location>
        <begin position="959"/>
        <end position="1013"/>
    </location>
</feature>
<feature type="compositionally biased region" description="Polar residues" evidence="2">
    <location>
        <begin position="352"/>
        <end position="364"/>
    </location>
</feature>
<feature type="compositionally biased region" description="Low complexity" evidence="2">
    <location>
        <begin position="937"/>
        <end position="952"/>
    </location>
</feature>
<feature type="compositionally biased region" description="Low complexity" evidence="2">
    <location>
        <begin position="1158"/>
        <end position="1169"/>
    </location>
</feature>
<name>A0A3P8VKC8_CYNSE</name>
<feature type="compositionally biased region" description="Low complexity" evidence="2">
    <location>
        <begin position="76"/>
        <end position="87"/>
    </location>
</feature>
<dbReference type="InterPro" id="IPR026306">
    <property type="entry name" value="RSBN1/Dpy-2/CEP530"/>
</dbReference>
<dbReference type="PANTHER" id="PTHR13354:SF9">
    <property type="entry name" value="LYSINE-SPECIFIC DEMETHYLASE RSBN1L"/>
    <property type="match status" value="1"/>
</dbReference>
<dbReference type="InParanoid" id="A0A3P8VKC8"/>
<comment type="similarity">
    <text evidence="1">Belongs to the round spermatid basic protein 1 family.</text>
</comment>
<feature type="compositionally biased region" description="Pro residues" evidence="2">
    <location>
        <begin position="831"/>
        <end position="841"/>
    </location>
</feature>
<feature type="compositionally biased region" description="Basic and acidic residues" evidence="2">
    <location>
        <begin position="130"/>
        <end position="149"/>
    </location>
</feature>
<dbReference type="GeneTree" id="ENSGT00390000001969"/>
<feature type="compositionally biased region" description="Pro residues" evidence="2">
    <location>
        <begin position="1294"/>
        <end position="1329"/>
    </location>
</feature>
<sequence>MADSPDSAHPTGATADTVAVSSSKSPLVKPSRSQSSGDFNLPPPKKVRMEEKGMKPKKVCRDRGVGGSGKDKLKQPAKQQSSSGSSLAAVWSFSPVKAHLPGPQTPTKVFKQADISLQKTASPTFCSLKPSRDGKPREKKVKGGGEEKNKRKLVFSSTVETDISNNNNNNKDIREFQDISAVKRDNGEVTPLPKEHFTKDKAKERERDERGEKKKVKDREKEKEKKKHKVMNEIKRENGEVKQPIKDAKEKAKINLEELQIKKVKKKKKKKHKEGEKHKRVKMYHRSCQTICAGLLLPHNATPASSSPATDHMNNSTLSPFKTPLPVYSSVNNKTSHTSFLPALTSKSLFNSSPHANPDALSSPSPSPTKAALLSPTKLHPQGSYPGMAGLEFASYIHIENQPNGGALVAHAHTSQLSTLSASQRQRFAQEFVTLVFSEDSSQAAHYVMGIVHGDASYLPDFLDYFSSKFPAAPVKMEILGKKDIETTTMAHFYSQVKKTYSHGTYRAGAMRQISLVGAVDEEVGSYFPEFLGMLEESPFLKRTLPWGTLSSLSHMSPTESDDGPIMWVRPGEQMIPVADIPKSPFKRRRSTNEVKNLMQSLPRTSEPREMMFEDRTRAHADHIGQGFERTTTAAVGVLKAVCGDGSKPARVTKDVVCFHAGDFNYVVQRLQLDLYEPPLSQCVQWVDDAKLNLMRREGIRYARIRLCHDDIYFIPRNVVHQFKTVSAVCSLAWHVRLKQYLQEDGQKEGQKEEEEEEEEEKQNQKEMIVEMKEEEDTEIEMIDVVQKEEVRRDRKVKKEVVRVKAEEEEMDLAENGMFSDVKKVEQDPVTPQPLHPPLVPQPVLSVDLKVKSTAKKEKEEDKCGGVKGGIQKQQGSPPAKTKTQLSSPPPPPPASKTKSTLLSRTPPVSQHQDTKPKASLKLHHHHHHSESRKTTSRTLFSSSSSLSSSLFHSDRKSPSSSSAKLPSSVAPTASSTLSVSSPPSTSVRLTSSSVSSSSSTTSPKSRPVTSPPFTAFSSSHLSPSYQLDKPTKTDSLHLQSEDVHADLKTQVHTEVMAPPVDVRTHASHSDTRTHTVAAVGDQRSADTRTLPFQEKRNYGTGTDCRISMDSQIRVPQDAGRPGIYTQQYSPSQHLPLPPMPSFSNLPPHSHHPPMLPSNPLSNPSFTSSQPQTLNSFLMQNQGVHSSHVTQLHLPPPPPPHQPGITTQSQPYYQPPIGSSLSSSQSFPSHLLHHHHQHQFSKPYYPPEPPHFTSHPFLPPQSFLNPQLSSPYPLHPSQYQTSTPGQVQHSMSPSFPPPPPPPTSSQSLPPPPPPHSPPIPPPPPPPQPSPSGFSQRHEENR</sequence>
<evidence type="ECO:0000313" key="4">
    <source>
        <dbReference type="Proteomes" id="UP000265120"/>
    </source>
</evidence>
<feature type="compositionally biased region" description="Basic and acidic residues" evidence="2">
    <location>
        <begin position="849"/>
        <end position="865"/>
    </location>
</feature>
<feature type="region of interest" description="Disordered" evidence="2">
    <location>
        <begin position="1183"/>
        <end position="1341"/>
    </location>
</feature>
<feature type="compositionally biased region" description="Polar residues" evidence="2">
    <location>
        <begin position="155"/>
        <end position="164"/>
    </location>
</feature>
<feature type="compositionally biased region" description="Low complexity" evidence="2">
    <location>
        <begin position="870"/>
        <end position="887"/>
    </location>
</feature>
<dbReference type="OrthoDB" id="6020087at2759"/>
<dbReference type="PANTHER" id="PTHR13354">
    <property type="entry name" value="ROUND SPERMATID BASIC PROTEIN 1"/>
    <property type="match status" value="1"/>
</dbReference>
<feature type="compositionally biased region" description="Polar residues" evidence="2">
    <location>
        <begin position="902"/>
        <end position="912"/>
    </location>
</feature>
<feature type="region of interest" description="Disordered" evidence="2">
    <location>
        <begin position="1118"/>
        <end position="1171"/>
    </location>
</feature>
<evidence type="ECO:0000256" key="1">
    <source>
        <dbReference type="ARBA" id="ARBA00010560"/>
    </source>
</evidence>
<feature type="compositionally biased region" description="Low complexity" evidence="2">
    <location>
        <begin position="20"/>
        <end position="33"/>
    </location>
</feature>
<feature type="compositionally biased region" description="Polar residues" evidence="2">
    <location>
        <begin position="1277"/>
        <end position="1289"/>
    </location>
</feature>
<evidence type="ECO:0000256" key="2">
    <source>
        <dbReference type="SAM" id="MobiDB-lite"/>
    </source>
</evidence>
<feature type="region of interest" description="Disordered" evidence="2">
    <location>
        <begin position="352"/>
        <end position="379"/>
    </location>
</feature>
<keyword evidence="4" id="KW-1185">Reference proteome</keyword>
<dbReference type="GO" id="GO:0005634">
    <property type="term" value="C:nucleus"/>
    <property type="evidence" value="ECO:0007669"/>
    <property type="project" value="InterPro"/>
</dbReference>
<feature type="compositionally biased region" description="Low complexity" evidence="2">
    <location>
        <begin position="1219"/>
        <end position="1230"/>
    </location>
</feature>
<feature type="region of interest" description="Disordered" evidence="2">
    <location>
        <begin position="818"/>
        <end position="1036"/>
    </location>
</feature>
<dbReference type="GeneID" id="103382815"/>